<dbReference type="AlphaFoldDB" id="A0A7W7QER1"/>
<keyword evidence="2" id="KW-1185">Reference proteome</keyword>
<organism evidence="1 2">
    <name type="scientific">Actinophytocola algeriensis</name>
    <dbReference type="NCBI Taxonomy" id="1768010"/>
    <lineage>
        <taxon>Bacteria</taxon>
        <taxon>Bacillati</taxon>
        <taxon>Actinomycetota</taxon>
        <taxon>Actinomycetes</taxon>
        <taxon>Pseudonocardiales</taxon>
        <taxon>Pseudonocardiaceae</taxon>
    </lineage>
</organism>
<dbReference type="EMBL" id="JACHJQ010000011">
    <property type="protein sequence ID" value="MBB4911944.1"/>
    <property type="molecule type" value="Genomic_DNA"/>
</dbReference>
<comment type="caution">
    <text evidence="1">The sequence shown here is derived from an EMBL/GenBank/DDBJ whole genome shotgun (WGS) entry which is preliminary data.</text>
</comment>
<evidence type="ECO:0000313" key="2">
    <source>
        <dbReference type="Proteomes" id="UP000520767"/>
    </source>
</evidence>
<reference evidence="1 2" key="1">
    <citation type="submission" date="2020-08" db="EMBL/GenBank/DDBJ databases">
        <title>Genomic Encyclopedia of Type Strains, Phase III (KMG-III): the genomes of soil and plant-associated and newly described type strains.</title>
        <authorList>
            <person name="Whitman W."/>
        </authorList>
    </citation>
    <scope>NUCLEOTIDE SEQUENCE [LARGE SCALE GENOMIC DNA]</scope>
    <source>
        <strain evidence="1 2">CECT 8960</strain>
    </source>
</reference>
<evidence type="ECO:0000313" key="1">
    <source>
        <dbReference type="EMBL" id="MBB4911944.1"/>
    </source>
</evidence>
<dbReference type="Proteomes" id="UP000520767">
    <property type="component" value="Unassembled WGS sequence"/>
</dbReference>
<accession>A0A7W7QER1</accession>
<protein>
    <submittedName>
        <fullName evidence="1">Uncharacterized protein</fullName>
    </submittedName>
</protein>
<sequence>MSPAEAAQPDQGPVLDTRLRGKQLHADPRVITYGRHSMALDEVEWVAFWAAHTATKRMLTPTSHHSEYSFEVGKDPYPVGRRIIVHEYVPGKSEDPPEVWTFLVNLAERYLVPRLLADLVDRVRRGETVTVGGSVKVNQDGIVCRKPTVSASWQSITRVVPYQGMVWIYQAGIEKPVLTVPLRHPNAGLMPALFAAFMP</sequence>
<name>A0A7W7QER1_9PSEU</name>
<proteinExistence type="predicted"/>
<gene>
    <name evidence="1" type="ORF">FHR82_008215</name>
</gene>
<dbReference type="RefSeq" id="WP_184815932.1">
    <property type="nucleotide sequence ID" value="NZ_JACHJQ010000011.1"/>
</dbReference>